<dbReference type="GO" id="GO:0005737">
    <property type="term" value="C:cytoplasm"/>
    <property type="evidence" value="ECO:0007669"/>
    <property type="project" value="TreeGrafter"/>
</dbReference>
<dbReference type="EMBL" id="JAGPYM010000122">
    <property type="protein sequence ID" value="KAH6866268.1"/>
    <property type="molecule type" value="Genomic_DNA"/>
</dbReference>
<dbReference type="SUPFAM" id="SSF51735">
    <property type="entry name" value="NAD(P)-binding Rossmann-fold domains"/>
    <property type="match status" value="1"/>
</dbReference>
<dbReference type="OrthoDB" id="2130169at2759"/>
<name>A0A9P8VQE4_9HYPO</name>
<reference evidence="2 3" key="1">
    <citation type="journal article" date="2021" name="Nat. Commun.">
        <title>Genetic determinants of endophytism in the Arabidopsis root mycobiome.</title>
        <authorList>
            <person name="Mesny F."/>
            <person name="Miyauchi S."/>
            <person name="Thiergart T."/>
            <person name="Pickel B."/>
            <person name="Atanasova L."/>
            <person name="Karlsson M."/>
            <person name="Huettel B."/>
            <person name="Barry K.W."/>
            <person name="Haridas S."/>
            <person name="Chen C."/>
            <person name="Bauer D."/>
            <person name="Andreopoulos W."/>
            <person name="Pangilinan J."/>
            <person name="LaButti K."/>
            <person name="Riley R."/>
            <person name="Lipzen A."/>
            <person name="Clum A."/>
            <person name="Drula E."/>
            <person name="Henrissat B."/>
            <person name="Kohler A."/>
            <person name="Grigoriev I.V."/>
            <person name="Martin F.M."/>
            <person name="Hacquard S."/>
        </authorList>
    </citation>
    <scope>NUCLEOTIDE SEQUENCE [LARGE SCALE GENOMIC DNA]</scope>
    <source>
        <strain evidence="2 3">MPI-CAGE-CH-0241</strain>
    </source>
</reference>
<dbReference type="GO" id="GO:0004029">
    <property type="term" value="F:aldehyde dehydrogenase (NAD+) activity"/>
    <property type="evidence" value="ECO:0007669"/>
    <property type="project" value="TreeGrafter"/>
</dbReference>
<comment type="caution">
    <text evidence="2">The sequence shown here is derived from an EMBL/GenBank/DDBJ whole genome shotgun (WGS) entry which is preliminary data.</text>
</comment>
<evidence type="ECO:0000313" key="3">
    <source>
        <dbReference type="Proteomes" id="UP000777438"/>
    </source>
</evidence>
<protein>
    <recommendedName>
        <fullName evidence="1">NAD(P)-binding domain-containing protein</fullName>
    </recommendedName>
</protein>
<dbReference type="Gene3D" id="3.40.50.720">
    <property type="entry name" value="NAD(P)-binding Rossmann-like Domain"/>
    <property type="match status" value="1"/>
</dbReference>
<proteinExistence type="predicted"/>
<dbReference type="PANTHER" id="PTHR48079:SF6">
    <property type="entry name" value="NAD(P)-BINDING DOMAIN-CONTAINING PROTEIN-RELATED"/>
    <property type="match status" value="1"/>
</dbReference>
<gene>
    <name evidence="2" type="ORF">B0T10DRAFT_524624</name>
</gene>
<sequence>MAQVFFIGATGHIGGAAVNALLTQHPDVRITALVRDQGKGERLKQAFPSVRAVVGDLTDVGLIESESNVAGIVINTSPDYLDGSPAAIKAVLGGLASRPERGFYVQTSGAFLVGEDVQGERSLEKVWDDVADIERITAMPPGRYHQAADQLVRHGASNVNVALVSPTVVYGRSVSTENQVPITIRDIVATARELSAGFTINRGANFLPYVHVDDLADIYARLFAHATKEAASDARIWGPHAYYFATSEELSFAKYMEAIVKVLKEKEVIPTDTIKRIGPESQDSDREIVNKTAQIHGYGTNLRVRSSRAETLLGWKSKQPSVKETLPEIIDLILSRAQL</sequence>
<dbReference type="AlphaFoldDB" id="A0A9P8VQE4"/>
<dbReference type="Pfam" id="PF13460">
    <property type="entry name" value="NAD_binding_10"/>
    <property type="match status" value="1"/>
</dbReference>
<feature type="domain" description="NAD(P)-binding" evidence="1">
    <location>
        <begin position="8"/>
        <end position="76"/>
    </location>
</feature>
<keyword evidence="3" id="KW-1185">Reference proteome</keyword>
<dbReference type="InterPro" id="IPR036291">
    <property type="entry name" value="NAD(P)-bd_dom_sf"/>
</dbReference>
<dbReference type="Proteomes" id="UP000777438">
    <property type="component" value="Unassembled WGS sequence"/>
</dbReference>
<dbReference type="PANTHER" id="PTHR48079">
    <property type="entry name" value="PROTEIN YEEZ"/>
    <property type="match status" value="1"/>
</dbReference>
<dbReference type="InterPro" id="IPR016040">
    <property type="entry name" value="NAD(P)-bd_dom"/>
</dbReference>
<accession>A0A9P8VQE4</accession>
<dbReference type="InterPro" id="IPR051783">
    <property type="entry name" value="NAD(P)-dependent_oxidoreduct"/>
</dbReference>
<evidence type="ECO:0000259" key="1">
    <source>
        <dbReference type="Pfam" id="PF13460"/>
    </source>
</evidence>
<evidence type="ECO:0000313" key="2">
    <source>
        <dbReference type="EMBL" id="KAH6866268.1"/>
    </source>
</evidence>
<organism evidence="2 3">
    <name type="scientific">Thelonectria olida</name>
    <dbReference type="NCBI Taxonomy" id="1576542"/>
    <lineage>
        <taxon>Eukaryota</taxon>
        <taxon>Fungi</taxon>
        <taxon>Dikarya</taxon>
        <taxon>Ascomycota</taxon>
        <taxon>Pezizomycotina</taxon>
        <taxon>Sordariomycetes</taxon>
        <taxon>Hypocreomycetidae</taxon>
        <taxon>Hypocreales</taxon>
        <taxon>Nectriaceae</taxon>
        <taxon>Thelonectria</taxon>
    </lineage>
</organism>